<protein>
    <submittedName>
        <fullName evidence="7">Amino acid/amide ABC transporter membrane protein 2 (HAAT family)</fullName>
    </submittedName>
</protein>
<evidence type="ECO:0000313" key="7">
    <source>
        <dbReference type="EMBL" id="PVX84939.1"/>
    </source>
</evidence>
<name>A0ABX5KT43_9BURK</name>
<dbReference type="PANTHER" id="PTHR30482">
    <property type="entry name" value="HIGH-AFFINITY BRANCHED-CHAIN AMINO ACID TRANSPORT SYSTEM PERMEASE"/>
    <property type="match status" value="1"/>
</dbReference>
<feature type="transmembrane region" description="Helical" evidence="6">
    <location>
        <begin position="154"/>
        <end position="173"/>
    </location>
</feature>
<dbReference type="RefSeq" id="WP_116610577.1">
    <property type="nucleotide sequence ID" value="NZ_QEOB01000004.1"/>
</dbReference>
<sequence length="327" mass="35248">MKKYSPVVFVLAAIVLLGAPFVAYPVFLIDLLTATLLAASLNLLIGYVGLLAFGQAMFYGTSCYITAYALKFWGLDAVPAILLGVAVAAVLGFLTGVLAIRCQGIYFSMITLAFAQLIYFVALRIPDLGGDNGLQDVPRSPLFGLIDTTSNLRMYYVALGLVVLAMWFIYRIVHSPFGQVLKAIRDNEPRAASLGYHVNRFKLIALTISAALAGLAGSIKVMALQLATLTDVSWATSGDALLICVVGGLQTLVGPVIGSIVIVSIQHYLAFASEWVPVIQGAVFIVIAMLFRKGIVGTFYAWRDRRRERQTETIKEVAFVEAGSGNP</sequence>
<evidence type="ECO:0000256" key="5">
    <source>
        <dbReference type="ARBA" id="ARBA00023136"/>
    </source>
</evidence>
<feature type="transmembrane region" description="Helical" evidence="6">
    <location>
        <begin position="203"/>
        <end position="228"/>
    </location>
</feature>
<evidence type="ECO:0000256" key="4">
    <source>
        <dbReference type="ARBA" id="ARBA00022989"/>
    </source>
</evidence>
<keyword evidence="2" id="KW-1003">Cell membrane</keyword>
<dbReference type="InterPro" id="IPR001851">
    <property type="entry name" value="ABC_transp_permease"/>
</dbReference>
<feature type="transmembrane region" description="Helical" evidence="6">
    <location>
        <begin position="47"/>
        <end position="70"/>
    </location>
</feature>
<comment type="subcellular location">
    <subcellularLocation>
        <location evidence="1">Cell membrane</location>
        <topology evidence="1">Multi-pass membrane protein</topology>
    </subcellularLocation>
</comment>
<keyword evidence="8" id="KW-1185">Reference proteome</keyword>
<dbReference type="CDD" id="cd06581">
    <property type="entry name" value="TM_PBP1_LivM_like"/>
    <property type="match status" value="1"/>
</dbReference>
<keyword evidence="3 6" id="KW-0812">Transmembrane</keyword>
<evidence type="ECO:0000256" key="1">
    <source>
        <dbReference type="ARBA" id="ARBA00004651"/>
    </source>
</evidence>
<gene>
    <name evidence="7" type="ORF">C7402_104182</name>
</gene>
<dbReference type="Pfam" id="PF02653">
    <property type="entry name" value="BPD_transp_2"/>
    <property type="match status" value="1"/>
</dbReference>
<dbReference type="PANTHER" id="PTHR30482:SF17">
    <property type="entry name" value="ABC TRANSPORTER ATP-BINDING PROTEIN"/>
    <property type="match status" value="1"/>
</dbReference>
<feature type="transmembrane region" description="Helical" evidence="6">
    <location>
        <begin position="105"/>
        <end position="125"/>
    </location>
</feature>
<dbReference type="InterPro" id="IPR043428">
    <property type="entry name" value="LivM-like"/>
</dbReference>
<comment type="caution">
    <text evidence="7">The sequence shown here is derived from an EMBL/GenBank/DDBJ whole genome shotgun (WGS) entry which is preliminary data.</text>
</comment>
<organism evidence="7 8">
    <name type="scientific">Paraburkholderia unamae</name>
    <dbReference type="NCBI Taxonomy" id="219649"/>
    <lineage>
        <taxon>Bacteria</taxon>
        <taxon>Pseudomonadati</taxon>
        <taxon>Pseudomonadota</taxon>
        <taxon>Betaproteobacteria</taxon>
        <taxon>Burkholderiales</taxon>
        <taxon>Burkholderiaceae</taxon>
        <taxon>Paraburkholderia</taxon>
    </lineage>
</organism>
<feature type="transmembrane region" description="Helical" evidence="6">
    <location>
        <begin position="77"/>
        <end position="99"/>
    </location>
</feature>
<dbReference type="Proteomes" id="UP000245712">
    <property type="component" value="Unassembled WGS sequence"/>
</dbReference>
<dbReference type="EMBL" id="QEOB01000004">
    <property type="protein sequence ID" value="PVX84939.1"/>
    <property type="molecule type" value="Genomic_DNA"/>
</dbReference>
<reference evidence="7 8" key="1">
    <citation type="submission" date="2018-05" db="EMBL/GenBank/DDBJ databases">
        <title>Genomic Encyclopedia of Type Strains, Phase IV (KMG-V): Genome sequencing to study the core and pangenomes of soil and plant-associated prokaryotes.</title>
        <authorList>
            <person name="Whitman W."/>
        </authorList>
    </citation>
    <scope>NUCLEOTIDE SEQUENCE [LARGE SCALE GENOMIC DNA]</scope>
    <source>
        <strain evidence="7 8">SCZa-39</strain>
    </source>
</reference>
<evidence type="ECO:0000313" key="8">
    <source>
        <dbReference type="Proteomes" id="UP000245712"/>
    </source>
</evidence>
<evidence type="ECO:0000256" key="3">
    <source>
        <dbReference type="ARBA" id="ARBA00022692"/>
    </source>
</evidence>
<keyword evidence="4 6" id="KW-1133">Transmembrane helix</keyword>
<evidence type="ECO:0000256" key="2">
    <source>
        <dbReference type="ARBA" id="ARBA00022475"/>
    </source>
</evidence>
<feature type="transmembrane region" description="Helical" evidence="6">
    <location>
        <begin position="278"/>
        <end position="302"/>
    </location>
</feature>
<evidence type="ECO:0000256" key="6">
    <source>
        <dbReference type="SAM" id="Phobius"/>
    </source>
</evidence>
<accession>A0ABX5KT43</accession>
<feature type="transmembrane region" description="Helical" evidence="6">
    <location>
        <begin position="240"/>
        <end position="266"/>
    </location>
</feature>
<proteinExistence type="predicted"/>
<keyword evidence="5 6" id="KW-0472">Membrane</keyword>